<protein>
    <submittedName>
        <fullName evidence="1">Uncharacterized protein</fullName>
    </submittedName>
</protein>
<comment type="caution">
    <text evidence="1">The sequence shown here is derived from an EMBL/GenBank/DDBJ whole genome shotgun (WGS) entry which is preliminary data.</text>
</comment>
<reference evidence="1 2" key="1">
    <citation type="journal article" date="2019" name="Nat. Ecol. Evol.">
        <title>Megaphylogeny resolves global patterns of mushroom evolution.</title>
        <authorList>
            <person name="Varga T."/>
            <person name="Krizsan K."/>
            <person name="Foldi C."/>
            <person name="Dima B."/>
            <person name="Sanchez-Garcia M."/>
            <person name="Sanchez-Ramirez S."/>
            <person name="Szollosi G.J."/>
            <person name="Szarkandi J.G."/>
            <person name="Papp V."/>
            <person name="Albert L."/>
            <person name="Andreopoulos W."/>
            <person name="Angelini C."/>
            <person name="Antonin V."/>
            <person name="Barry K.W."/>
            <person name="Bougher N.L."/>
            <person name="Buchanan P."/>
            <person name="Buyck B."/>
            <person name="Bense V."/>
            <person name="Catcheside P."/>
            <person name="Chovatia M."/>
            <person name="Cooper J."/>
            <person name="Damon W."/>
            <person name="Desjardin D."/>
            <person name="Finy P."/>
            <person name="Geml J."/>
            <person name="Haridas S."/>
            <person name="Hughes K."/>
            <person name="Justo A."/>
            <person name="Karasinski D."/>
            <person name="Kautmanova I."/>
            <person name="Kiss B."/>
            <person name="Kocsube S."/>
            <person name="Kotiranta H."/>
            <person name="LaButti K.M."/>
            <person name="Lechner B.E."/>
            <person name="Liimatainen K."/>
            <person name="Lipzen A."/>
            <person name="Lukacs Z."/>
            <person name="Mihaltcheva S."/>
            <person name="Morgado L.N."/>
            <person name="Niskanen T."/>
            <person name="Noordeloos M.E."/>
            <person name="Ohm R.A."/>
            <person name="Ortiz-Santana B."/>
            <person name="Ovrebo C."/>
            <person name="Racz N."/>
            <person name="Riley R."/>
            <person name="Savchenko A."/>
            <person name="Shiryaev A."/>
            <person name="Soop K."/>
            <person name="Spirin V."/>
            <person name="Szebenyi C."/>
            <person name="Tomsovsky M."/>
            <person name="Tulloss R.E."/>
            <person name="Uehling J."/>
            <person name="Grigoriev I.V."/>
            <person name="Vagvolgyi C."/>
            <person name="Papp T."/>
            <person name="Martin F.M."/>
            <person name="Miettinen O."/>
            <person name="Hibbett D.S."/>
            <person name="Nagy L.G."/>
        </authorList>
    </citation>
    <scope>NUCLEOTIDE SEQUENCE [LARGE SCALE GENOMIC DNA]</scope>
    <source>
        <strain evidence="1 2">FP101781</strain>
    </source>
</reference>
<accession>A0A4Y7SQD4</accession>
<organism evidence="1 2">
    <name type="scientific">Coprinellus micaceus</name>
    <name type="common">Glistening ink-cap mushroom</name>
    <name type="synonym">Coprinus micaceus</name>
    <dbReference type="NCBI Taxonomy" id="71717"/>
    <lineage>
        <taxon>Eukaryota</taxon>
        <taxon>Fungi</taxon>
        <taxon>Dikarya</taxon>
        <taxon>Basidiomycota</taxon>
        <taxon>Agaricomycotina</taxon>
        <taxon>Agaricomycetes</taxon>
        <taxon>Agaricomycetidae</taxon>
        <taxon>Agaricales</taxon>
        <taxon>Agaricineae</taxon>
        <taxon>Psathyrellaceae</taxon>
        <taxon>Coprinellus</taxon>
    </lineage>
</organism>
<sequence length="97" mass="10934">TGATGLDFEPFSPIPLTNTGEVVNEAWKERSWTIWFCSESSVFACLSSSWASQRHLFCDGLSLAFSLSMERDQGTFFLSTQRPSISIFHITTFFIPQ</sequence>
<name>A0A4Y7SQD4_COPMI</name>
<feature type="non-terminal residue" evidence="1">
    <location>
        <position position="1"/>
    </location>
</feature>
<dbReference type="AlphaFoldDB" id="A0A4Y7SQD4"/>
<evidence type="ECO:0000313" key="2">
    <source>
        <dbReference type="Proteomes" id="UP000298030"/>
    </source>
</evidence>
<dbReference type="Proteomes" id="UP000298030">
    <property type="component" value="Unassembled WGS sequence"/>
</dbReference>
<evidence type="ECO:0000313" key="1">
    <source>
        <dbReference type="EMBL" id="TEB24077.1"/>
    </source>
</evidence>
<dbReference type="EMBL" id="QPFP01000070">
    <property type="protein sequence ID" value="TEB24077.1"/>
    <property type="molecule type" value="Genomic_DNA"/>
</dbReference>
<proteinExistence type="predicted"/>
<gene>
    <name evidence="1" type="ORF">FA13DRAFT_1739442</name>
</gene>
<keyword evidence="2" id="KW-1185">Reference proteome</keyword>